<accession>A0A4R0NJV7</accession>
<name>A0A4R0NJV7_9SPHI</name>
<dbReference type="AlphaFoldDB" id="A0A4R0NJV7"/>
<feature type="chain" id="PRO_5020304313" description="DUF4397 domain-containing protein" evidence="1">
    <location>
        <begin position="21"/>
        <end position="252"/>
    </location>
</feature>
<reference evidence="2 3" key="1">
    <citation type="submission" date="2019-02" db="EMBL/GenBank/DDBJ databases">
        <title>Pedobacter sp. RP-3-8 sp. nov., isolated from Arctic soil.</title>
        <authorList>
            <person name="Dahal R.H."/>
        </authorList>
    </citation>
    <scope>NUCLEOTIDE SEQUENCE [LARGE SCALE GENOMIC DNA]</scope>
    <source>
        <strain evidence="2 3">RP-3-8</strain>
    </source>
</reference>
<dbReference type="OrthoDB" id="670470at2"/>
<protein>
    <recommendedName>
        <fullName evidence="4">DUF4397 domain-containing protein</fullName>
    </recommendedName>
</protein>
<feature type="signal peptide" evidence="1">
    <location>
        <begin position="1"/>
        <end position="20"/>
    </location>
</feature>
<evidence type="ECO:0000313" key="2">
    <source>
        <dbReference type="EMBL" id="TCC99194.1"/>
    </source>
</evidence>
<dbReference type="EMBL" id="SJSM01000001">
    <property type="protein sequence ID" value="TCC99194.1"/>
    <property type="molecule type" value="Genomic_DNA"/>
</dbReference>
<keyword evidence="3" id="KW-1185">Reference proteome</keyword>
<evidence type="ECO:0008006" key="4">
    <source>
        <dbReference type="Google" id="ProtNLM"/>
    </source>
</evidence>
<evidence type="ECO:0000256" key="1">
    <source>
        <dbReference type="SAM" id="SignalP"/>
    </source>
</evidence>
<dbReference type="PROSITE" id="PS51257">
    <property type="entry name" value="PROKAR_LIPOPROTEIN"/>
    <property type="match status" value="1"/>
</dbReference>
<dbReference type="Proteomes" id="UP000291117">
    <property type="component" value="Unassembled WGS sequence"/>
</dbReference>
<organism evidence="2 3">
    <name type="scientific">Pedobacter hiemivivus</name>
    <dbReference type="NCBI Taxonomy" id="2530454"/>
    <lineage>
        <taxon>Bacteria</taxon>
        <taxon>Pseudomonadati</taxon>
        <taxon>Bacteroidota</taxon>
        <taxon>Sphingobacteriia</taxon>
        <taxon>Sphingobacteriales</taxon>
        <taxon>Sphingobacteriaceae</taxon>
        <taxon>Pedobacter</taxon>
    </lineage>
</organism>
<proteinExistence type="predicted"/>
<comment type="caution">
    <text evidence="2">The sequence shown here is derived from an EMBL/GenBank/DDBJ whole genome shotgun (WGS) entry which is preliminary data.</text>
</comment>
<sequence>MKQKYNMVMVLMLMLSLAMQSCERDGQLAVLPIDKLSPIEFKGFVMGDTLEQYFDGVKLREFQGWARFNGNIAFNSEAPVKMELRKKSTGEVLLTQNIERNRTEKPITFFYDGKKLSEKYEYPAAIADIEQIAFYFDFPADMPVDVAYGDGSDVNSVVYLARNVKPGEWTAFIQVPPLEGEMYVLLLKAGKKEYLIDNDVNYSVMSAGIVLPNKYGYKGGGVQSWYVGTRMDLNTNKSVLDPQSNLVAIFPR</sequence>
<dbReference type="RefSeq" id="WP_131606163.1">
    <property type="nucleotide sequence ID" value="NZ_SJSM01000001.1"/>
</dbReference>
<gene>
    <name evidence="2" type="ORF">EZ444_00490</name>
</gene>
<evidence type="ECO:0000313" key="3">
    <source>
        <dbReference type="Proteomes" id="UP000291117"/>
    </source>
</evidence>
<keyword evidence="1" id="KW-0732">Signal</keyword>